<reference evidence="20" key="2">
    <citation type="submission" date="2025-09" db="UniProtKB">
        <authorList>
            <consortium name="Ensembl"/>
        </authorList>
    </citation>
    <scope>IDENTIFICATION</scope>
</reference>
<organism evidence="20 21">
    <name type="scientific">Eptatretus burgeri</name>
    <name type="common">Inshore hagfish</name>
    <dbReference type="NCBI Taxonomy" id="7764"/>
    <lineage>
        <taxon>Eukaryota</taxon>
        <taxon>Metazoa</taxon>
        <taxon>Chordata</taxon>
        <taxon>Craniata</taxon>
        <taxon>Vertebrata</taxon>
        <taxon>Cyclostomata</taxon>
        <taxon>Myxini</taxon>
        <taxon>Myxiniformes</taxon>
        <taxon>Myxinidae</taxon>
        <taxon>Eptatretinae</taxon>
        <taxon>Eptatretus</taxon>
    </lineage>
</organism>
<evidence type="ECO:0000256" key="6">
    <source>
        <dbReference type="ARBA" id="ARBA00023018"/>
    </source>
</evidence>
<feature type="site" description="Interaction with the cone snail toxin Con-ikot-ikot" evidence="16">
    <location>
        <position position="242"/>
    </location>
</feature>
<evidence type="ECO:0000256" key="7">
    <source>
        <dbReference type="ARBA" id="ARBA00023065"/>
    </source>
</evidence>
<evidence type="ECO:0000256" key="8">
    <source>
        <dbReference type="ARBA" id="ARBA00023136"/>
    </source>
</evidence>
<evidence type="ECO:0000256" key="11">
    <source>
        <dbReference type="ARBA" id="ARBA00023257"/>
    </source>
</evidence>
<evidence type="ECO:0000313" key="21">
    <source>
        <dbReference type="Proteomes" id="UP000694388"/>
    </source>
</evidence>
<keyword evidence="21" id="KW-1185">Reference proteome</keyword>
<keyword evidence="17" id="KW-1015">Disulfide bond</keyword>
<protein>
    <recommendedName>
        <fullName evidence="19">Ionotropic glutamate receptor C-terminal domain-containing protein</fullName>
    </recommendedName>
</protein>
<dbReference type="SMART" id="SM00079">
    <property type="entry name" value="PBPe"/>
    <property type="match status" value="1"/>
</dbReference>
<dbReference type="Gene3D" id="3.40.190.10">
    <property type="entry name" value="Periplasmic binding protein-like II"/>
    <property type="match status" value="1"/>
</dbReference>
<dbReference type="PANTHER" id="PTHR18966">
    <property type="entry name" value="IONOTROPIC GLUTAMATE RECEPTOR"/>
    <property type="match status" value="1"/>
</dbReference>
<dbReference type="GO" id="GO:0015276">
    <property type="term" value="F:ligand-gated monoatomic ion channel activity"/>
    <property type="evidence" value="ECO:0007669"/>
    <property type="project" value="InterPro"/>
</dbReference>
<feature type="transmembrane region" description="Helical" evidence="18">
    <location>
        <begin position="109"/>
        <end position="129"/>
    </location>
</feature>
<dbReference type="SUPFAM" id="SSF53850">
    <property type="entry name" value="Periplasmic binding protein-like II"/>
    <property type="match status" value="1"/>
</dbReference>
<dbReference type="FunFam" id="1.10.287.70:FF:000143">
    <property type="entry name" value="Probable glutamate receptor"/>
    <property type="match status" value="1"/>
</dbReference>
<dbReference type="OMA" id="HDENHRE"/>
<keyword evidence="10" id="KW-0325">Glycoprotein</keyword>
<keyword evidence="3" id="KW-1003">Cell membrane</keyword>
<comment type="subcellular location">
    <subcellularLocation>
        <location evidence="1">Cell membrane</location>
        <topology evidence="1">Multi-pass membrane protein</topology>
    </subcellularLocation>
    <subcellularLocation>
        <location evidence="14">Postsynaptic cell membrane</location>
    </subcellularLocation>
</comment>
<dbReference type="PRINTS" id="PR00177">
    <property type="entry name" value="NMDARECEPTOR"/>
</dbReference>
<evidence type="ECO:0000259" key="19">
    <source>
        <dbReference type="SMART" id="SM00079"/>
    </source>
</evidence>
<dbReference type="Gene3D" id="1.10.287.70">
    <property type="match status" value="1"/>
</dbReference>
<evidence type="ECO:0000256" key="13">
    <source>
        <dbReference type="ARBA" id="ARBA00023303"/>
    </source>
</evidence>
<keyword evidence="12" id="KW-1071">Ligand-gated ion channel</keyword>
<evidence type="ECO:0000256" key="9">
    <source>
        <dbReference type="ARBA" id="ARBA00023170"/>
    </source>
</evidence>
<dbReference type="InterPro" id="IPR001508">
    <property type="entry name" value="Iono_Glu_rcpt_met"/>
</dbReference>
<dbReference type="Proteomes" id="UP000694388">
    <property type="component" value="Unplaced"/>
</dbReference>
<evidence type="ECO:0000256" key="17">
    <source>
        <dbReference type="PIRSR" id="PIRSR601508-3"/>
    </source>
</evidence>
<feature type="site" description="Interaction with the cone snail toxin Con-ikot-ikot" evidence="16">
    <location>
        <position position="331"/>
    </location>
</feature>
<feature type="binding site" evidence="15">
    <location>
        <position position="65"/>
    </location>
    <ligand>
        <name>L-glutamate</name>
        <dbReference type="ChEBI" id="CHEBI:29985"/>
    </ligand>
</feature>
<sequence>MCNCNEGCTSECNNFSGFLYDVLEELAKNLHFNYTVVNITKRSQILDVQQRLSNNEADFALCLCSLHGNHNNKYVEFSFPLMDRGYQMIVRKQERGIDGVFEFLHPFNVSVWLSILLACIVVAFILSTINRMHPYEWKNLAKQGKVSREEGNSMDLLNCLGFTLVSMVQQGVSVLPLSYSGKIVAFSWWFFVLVTISTYTANLAAIFQSQNSPKLESLSDLVDQNEYVYGTYKEYPLVKFLKTSSVEPFQDIWEHIDKKIDKRLVNSEKSGLDLASTDNFVFLASSAKVFDIKSKVCNLKVVGEIFFKSRTALMFPRGSVYVDEISAMLQKLQVTGRLEELENHWLEIDSSRCEGGDSDSEKAVEVRDTEGIFYLLCIGLVMGFIVGVLEWMCHNALVKKKPNKHP</sequence>
<dbReference type="GO" id="GO:0038023">
    <property type="term" value="F:signaling receptor activity"/>
    <property type="evidence" value="ECO:0007669"/>
    <property type="project" value="InterPro"/>
</dbReference>
<evidence type="ECO:0000256" key="10">
    <source>
        <dbReference type="ARBA" id="ARBA00023180"/>
    </source>
</evidence>
<feature type="transmembrane region" description="Helical" evidence="18">
    <location>
        <begin position="185"/>
        <end position="207"/>
    </location>
</feature>
<evidence type="ECO:0000256" key="18">
    <source>
        <dbReference type="SAM" id="Phobius"/>
    </source>
</evidence>
<keyword evidence="2" id="KW-0813">Transport</keyword>
<keyword evidence="7" id="KW-0406">Ion transport</keyword>
<keyword evidence="5 18" id="KW-1133">Transmembrane helix</keyword>
<evidence type="ECO:0000256" key="2">
    <source>
        <dbReference type="ARBA" id="ARBA00022448"/>
    </source>
</evidence>
<name>A0A8C4QXI2_EPTBU</name>
<keyword evidence="4 18" id="KW-0812">Transmembrane</keyword>
<accession>A0A8C4QXI2</accession>
<evidence type="ECO:0000256" key="1">
    <source>
        <dbReference type="ARBA" id="ARBA00004651"/>
    </source>
</evidence>
<evidence type="ECO:0000256" key="14">
    <source>
        <dbReference type="ARBA" id="ARBA00034100"/>
    </source>
</evidence>
<feature type="disulfide bond" evidence="17">
    <location>
        <begin position="297"/>
        <end position="353"/>
    </location>
</feature>
<feature type="domain" description="Ionotropic glutamate receptor C-terminal" evidence="19">
    <location>
        <begin position="143"/>
        <end position="348"/>
    </location>
</feature>
<proteinExistence type="predicted"/>
<keyword evidence="9" id="KW-0675">Receptor</keyword>
<dbReference type="InterPro" id="IPR015683">
    <property type="entry name" value="Ionotropic_Glu_rcpt"/>
</dbReference>
<evidence type="ECO:0000256" key="16">
    <source>
        <dbReference type="PIRSR" id="PIRSR601508-2"/>
    </source>
</evidence>
<evidence type="ECO:0000256" key="5">
    <source>
        <dbReference type="ARBA" id="ARBA00022989"/>
    </source>
</evidence>
<evidence type="ECO:0000256" key="12">
    <source>
        <dbReference type="ARBA" id="ARBA00023286"/>
    </source>
</evidence>
<feature type="transmembrane region" description="Helical" evidence="18">
    <location>
        <begin position="372"/>
        <end position="392"/>
    </location>
</feature>
<dbReference type="Ensembl" id="ENSEBUT00000022612.1">
    <property type="protein sequence ID" value="ENSEBUP00000022036.1"/>
    <property type="gene ID" value="ENSEBUG00000013598.1"/>
</dbReference>
<evidence type="ECO:0000256" key="15">
    <source>
        <dbReference type="PIRSR" id="PIRSR601508-1"/>
    </source>
</evidence>
<dbReference type="GeneTree" id="ENSGT00940000168820"/>
<evidence type="ECO:0000256" key="4">
    <source>
        <dbReference type="ARBA" id="ARBA00022692"/>
    </source>
</evidence>
<keyword evidence="11" id="KW-0628">Postsynaptic cell membrane</keyword>
<dbReference type="AlphaFoldDB" id="A0A8C4QXI2"/>
<feature type="site" description="Crucial to convey clamshell closure to channel opening" evidence="16">
    <location>
        <position position="215"/>
    </location>
</feature>
<evidence type="ECO:0000256" key="3">
    <source>
        <dbReference type="ARBA" id="ARBA00022475"/>
    </source>
</evidence>
<dbReference type="Pfam" id="PF00060">
    <property type="entry name" value="Lig_chan"/>
    <property type="match status" value="1"/>
</dbReference>
<evidence type="ECO:0000313" key="20">
    <source>
        <dbReference type="Ensembl" id="ENSEBUP00000022036.1"/>
    </source>
</evidence>
<dbReference type="InterPro" id="IPR001320">
    <property type="entry name" value="Iontro_rcpt_C"/>
</dbReference>
<dbReference type="GO" id="GO:0045211">
    <property type="term" value="C:postsynaptic membrane"/>
    <property type="evidence" value="ECO:0007669"/>
    <property type="project" value="UniProtKB-SubCell"/>
</dbReference>
<keyword evidence="8 18" id="KW-0472">Membrane</keyword>
<keyword evidence="6" id="KW-0770">Synapse</keyword>
<reference evidence="20" key="1">
    <citation type="submission" date="2025-08" db="UniProtKB">
        <authorList>
            <consortium name="Ensembl"/>
        </authorList>
    </citation>
    <scope>IDENTIFICATION</scope>
</reference>
<keyword evidence="13" id="KW-0407">Ion channel</keyword>